<dbReference type="Pfam" id="PF08447">
    <property type="entry name" value="PAS_3"/>
    <property type="match status" value="1"/>
</dbReference>
<dbReference type="SMART" id="SM00086">
    <property type="entry name" value="PAC"/>
    <property type="match status" value="3"/>
</dbReference>
<evidence type="ECO:0000256" key="5">
    <source>
        <dbReference type="ARBA" id="ARBA00022777"/>
    </source>
</evidence>
<dbReference type="GO" id="GO:0004673">
    <property type="term" value="F:protein histidine kinase activity"/>
    <property type="evidence" value="ECO:0007669"/>
    <property type="project" value="UniProtKB-EC"/>
</dbReference>
<evidence type="ECO:0000313" key="11">
    <source>
        <dbReference type="Proteomes" id="UP000000268"/>
    </source>
</evidence>
<evidence type="ECO:0000256" key="3">
    <source>
        <dbReference type="ARBA" id="ARBA00022553"/>
    </source>
</evidence>
<feature type="domain" description="PAC" evidence="9">
    <location>
        <begin position="360"/>
        <end position="412"/>
    </location>
</feature>
<dbReference type="eggNOG" id="COG3290">
    <property type="taxonomic scope" value="Bacteria"/>
</dbReference>
<reference evidence="10 11" key="1">
    <citation type="journal article" date="2008" name="Proc. Natl. Acad. Sci. U.S.A.">
        <title>Niche adaptation and genome expansion in the chlorophyll d-producing cyanobacterium Acaryochloris marina.</title>
        <authorList>
            <person name="Swingley W.D."/>
            <person name="Chen M."/>
            <person name="Cheung P.C."/>
            <person name="Conrad A.L."/>
            <person name="Dejesa L.C."/>
            <person name="Hao J."/>
            <person name="Honchak B.M."/>
            <person name="Karbach L.E."/>
            <person name="Kurdoglu A."/>
            <person name="Lahiri S."/>
            <person name="Mastrian S.D."/>
            <person name="Miyashita H."/>
            <person name="Page L."/>
            <person name="Ramakrishna P."/>
            <person name="Satoh S."/>
            <person name="Sattley W.M."/>
            <person name="Shimada Y."/>
            <person name="Taylor H.L."/>
            <person name="Tomo T."/>
            <person name="Tsuchiya T."/>
            <person name="Wang Z.T."/>
            <person name="Raymond J."/>
            <person name="Mimuro M."/>
            <person name="Blankenship R.E."/>
            <person name="Touchman J.W."/>
        </authorList>
    </citation>
    <scope>NUCLEOTIDE SEQUENCE [LARGE SCALE GENOMIC DNA]</scope>
    <source>
        <strain evidence="11">MBIC 11017</strain>
    </source>
</reference>
<keyword evidence="4" id="KW-0808">Transferase</keyword>
<dbReference type="InterPro" id="IPR013656">
    <property type="entry name" value="PAS_4"/>
</dbReference>
<keyword evidence="6" id="KW-0175">Coiled coil</keyword>
<evidence type="ECO:0000259" key="8">
    <source>
        <dbReference type="PROSITE" id="PS50112"/>
    </source>
</evidence>
<organism evidence="10 11">
    <name type="scientific">Acaryochloris marina (strain MBIC 11017)</name>
    <dbReference type="NCBI Taxonomy" id="329726"/>
    <lineage>
        <taxon>Bacteria</taxon>
        <taxon>Bacillati</taxon>
        <taxon>Cyanobacteriota</taxon>
        <taxon>Cyanophyceae</taxon>
        <taxon>Acaryochloridales</taxon>
        <taxon>Acaryochloridaceae</taxon>
        <taxon>Acaryochloris</taxon>
    </lineage>
</organism>
<evidence type="ECO:0000256" key="6">
    <source>
        <dbReference type="SAM" id="Coils"/>
    </source>
</evidence>
<dbReference type="InterPro" id="IPR013655">
    <property type="entry name" value="PAS_fold_3"/>
</dbReference>
<dbReference type="NCBIfam" id="TIGR00229">
    <property type="entry name" value="sensory_box"/>
    <property type="match status" value="3"/>
</dbReference>
<dbReference type="InterPro" id="IPR035965">
    <property type="entry name" value="PAS-like_dom_sf"/>
</dbReference>
<dbReference type="RefSeq" id="WP_012165236.1">
    <property type="nucleotide sequence ID" value="NC_009925.1"/>
</dbReference>
<proteinExistence type="predicted"/>
<dbReference type="SMART" id="SM00091">
    <property type="entry name" value="PAS"/>
    <property type="match status" value="4"/>
</dbReference>
<dbReference type="Proteomes" id="UP000000268">
    <property type="component" value="Chromosome"/>
</dbReference>
<dbReference type="Pfam" id="PF00989">
    <property type="entry name" value="PAS"/>
    <property type="match status" value="1"/>
</dbReference>
<dbReference type="Gene3D" id="3.30.450.20">
    <property type="entry name" value="PAS domain"/>
    <property type="match status" value="4"/>
</dbReference>
<dbReference type="Pfam" id="PF13188">
    <property type="entry name" value="PAS_8"/>
    <property type="match status" value="1"/>
</dbReference>
<feature type="coiled-coil region" evidence="6">
    <location>
        <begin position="414"/>
        <end position="457"/>
    </location>
</feature>
<dbReference type="eggNOG" id="COG2202">
    <property type="taxonomic scope" value="Bacteria"/>
</dbReference>
<dbReference type="SUPFAM" id="SSF55785">
    <property type="entry name" value="PYP-like sensor domain (PAS domain)"/>
    <property type="match status" value="4"/>
</dbReference>
<dbReference type="GO" id="GO:0006355">
    <property type="term" value="P:regulation of DNA-templated transcription"/>
    <property type="evidence" value="ECO:0007669"/>
    <property type="project" value="InterPro"/>
</dbReference>
<gene>
    <name evidence="10" type="ordered locus">AM1_4996</name>
</gene>
<dbReference type="PROSITE" id="PS50113">
    <property type="entry name" value="PAC"/>
    <property type="match status" value="2"/>
</dbReference>
<dbReference type="CDD" id="cd00130">
    <property type="entry name" value="PAS"/>
    <property type="match status" value="3"/>
</dbReference>
<dbReference type="InterPro" id="IPR000700">
    <property type="entry name" value="PAS-assoc_C"/>
</dbReference>
<evidence type="ECO:0000259" key="9">
    <source>
        <dbReference type="PROSITE" id="PS50113"/>
    </source>
</evidence>
<comment type="catalytic activity">
    <reaction evidence="1">
        <text>ATP + protein L-histidine = ADP + protein N-phospho-L-histidine.</text>
        <dbReference type="EC" id="2.7.13.3"/>
    </reaction>
</comment>
<dbReference type="EMBL" id="CP000828">
    <property type="protein sequence ID" value="ABW29964.1"/>
    <property type="molecule type" value="Genomic_DNA"/>
</dbReference>
<feature type="domain" description="PAS" evidence="8">
    <location>
        <begin position="284"/>
        <end position="356"/>
    </location>
</feature>
<evidence type="ECO:0000256" key="2">
    <source>
        <dbReference type="ARBA" id="ARBA00012438"/>
    </source>
</evidence>
<dbReference type="InterPro" id="IPR000014">
    <property type="entry name" value="PAS"/>
</dbReference>
<dbReference type="EC" id="2.7.13.3" evidence="2"/>
<evidence type="ECO:0000313" key="10">
    <source>
        <dbReference type="EMBL" id="ABW29964.1"/>
    </source>
</evidence>
<name>B0C5V2_ACAM1</name>
<dbReference type="Pfam" id="PF08448">
    <property type="entry name" value="PAS_4"/>
    <property type="match status" value="1"/>
</dbReference>
<dbReference type="KEGG" id="amr:AM1_4996"/>
<evidence type="ECO:0000256" key="1">
    <source>
        <dbReference type="ARBA" id="ARBA00000085"/>
    </source>
</evidence>
<sequence>MNSDSQVPPSPSPGRSQPGQNSAQTQPVQPQQILDALPVVVWQADSQGSIISLSARWQTFTGYSSQLSLGEAFWDRVAEQEVALSRQQWQTFCQQQQPFTLYLNVVQTGGTFSRVLVMGEPLQDEQAQPIGWVGTMQLVDELEPASPELDYGQHFLAAVLDNLSNGIVACDSQGVLTLTNRATQEIHQKPFRQIPAEQWADYYQLYRPDGITVLERDENPLYQALLGESVQNAEVMIKPAQGPPHTVLASGDPIIAKDGQTLGAVVILQDITERKKAEQELQESEERWQLALQGAGDGIFDWSLVTNKAFLSLPWKQTLGYEAHEVENSFEGWRSLVHPDDLEDAAAALEAHFKQEEPLYQSEFRMRCKDGTYKWILARGQTQRDADGQPIRMLGLHQDITPQKLAEQKLAEMNRALESRVNTQDSQLAEANHQNEALAAQEQTARQQAQVAQAETELYEKIVNNIQVGFLVWHSTDLTSIESFELLMANPAAERLLEMELQDKIGDLIGAVFPDYVQNHPNNLLALLQVIRSQQPRTMGNASILLPTGATRVLCLRAFPLPDACVGIAFEPTADASV</sequence>
<dbReference type="PANTHER" id="PTHR43304">
    <property type="entry name" value="PHYTOCHROME-LIKE PROTEIN CPH1"/>
    <property type="match status" value="1"/>
</dbReference>
<dbReference type="InterPro" id="IPR052162">
    <property type="entry name" value="Sensor_kinase/Photoreceptor"/>
</dbReference>
<keyword evidence="11" id="KW-1185">Reference proteome</keyword>
<dbReference type="OrthoDB" id="9758522at2"/>
<dbReference type="PANTHER" id="PTHR43304:SF1">
    <property type="entry name" value="PAC DOMAIN-CONTAINING PROTEIN"/>
    <property type="match status" value="1"/>
</dbReference>
<keyword evidence="5" id="KW-0418">Kinase</keyword>
<accession>B0C5V2</accession>
<dbReference type="InterPro" id="IPR001610">
    <property type="entry name" value="PAC"/>
</dbReference>
<dbReference type="InterPro" id="IPR013767">
    <property type="entry name" value="PAS_fold"/>
</dbReference>
<feature type="compositionally biased region" description="Low complexity" evidence="7">
    <location>
        <begin position="13"/>
        <end position="22"/>
    </location>
</feature>
<dbReference type="HOGENOM" id="CLU_033881_0_0_3"/>
<protein>
    <recommendedName>
        <fullName evidence="2">histidine kinase</fullName>
        <ecNumber evidence="2">2.7.13.3</ecNumber>
    </recommendedName>
</protein>
<dbReference type="AlphaFoldDB" id="B0C5V2"/>
<dbReference type="PROSITE" id="PS50112">
    <property type="entry name" value="PAS"/>
    <property type="match status" value="1"/>
</dbReference>
<keyword evidence="3" id="KW-0597">Phosphoprotein</keyword>
<feature type="domain" description="PAC" evidence="9">
    <location>
        <begin position="231"/>
        <end position="283"/>
    </location>
</feature>
<evidence type="ECO:0000256" key="7">
    <source>
        <dbReference type="SAM" id="MobiDB-lite"/>
    </source>
</evidence>
<evidence type="ECO:0000256" key="4">
    <source>
        <dbReference type="ARBA" id="ARBA00022679"/>
    </source>
</evidence>
<dbReference type="STRING" id="329726.AM1_4996"/>
<feature type="region of interest" description="Disordered" evidence="7">
    <location>
        <begin position="1"/>
        <end position="28"/>
    </location>
</feature>